<evidence type="ECO:0000313" key="3">
    <source>
        <dbReference type="Proteomes" id="UP001304671"/>
    </source>
</evidence>
<sequence length="137" mass="15921">MRILIDINCLLMITPKSSKYHRLFNAIQSGEIELAVSTEILAEYEEIIGNFYSPNYAELILKGLINLPNVIKINPIYYQWGLITVDVDDNKFVDVCIASNADLIVTYYKHFKELSKIPFPKVNYCNLEELFSEYMRN</sequence>
<dbReference type="Proteomes" id="UP001304671">
    <property type="component" value="Unassembled WGS sequence"/>
</dbReference>
<dbReference type="InterPro" id="IPR002850">
    <property type="entry name" value="PIN_toxin-like"/>
</dbReference>
<dbReference type="InterPro" id="IPR002716">
    <property type="entry name" value="PIN_dom"/>
</dbReference>
<dbReference type="InterPro" id="IPR029060">
    <property type="entry name" value="PIN-like_dom_sf"/>
</dbReference>
<gene>
    <name evidence="2" type="ORF">VB264_09485</name>
</gene>
<dbReference type="PANTHER" id="PTHR34610">
    <property type="entry name" value="SSL7007 PROTEIN"/>
    <property type="match status" value="1"/>
</dbReference>
<accession>A0ABU5QLR9</accession>
<dbReference type="PANTHER" id="PTHR34610:SF3">
    <property type="entry name" value="SSL7007 PROTEIN"/>
    <property type="match status" value="1"/>
</dbReference>
<dbReference type="Pfam" id="PF13470">
    <property type="entry name" value="PIN_3"/>
    <property type="match status" value="1"/>
</dbReference>
<keyword evidence="3" id="KW-1185">Reference proteome</keyword>
<dbReference type="SUPFAM" id="SSF88723">
    <property type="entry name" value="PIN domain-like"/>
    <property type="match status" value="1"/>
</dbReference>
<comment type="caution">
    <text evidence="2">The sequence shown here is derived from an EMBL/GenBank/DDBJ whole genome shotgun (WGS) entry which is preliminary data.</text>
</comment>
<organism evidence="2 3">
    <name type="scientific">Arcicella aquatica</name>
    <dbReference type="NCBI Taxonomy" id="217141"/>
    <lineage>
        <taxon>Bacteria</taxon>
        <taxon>Pseudomonadati</taxon>
        <taxon>Bacteroidota</taxon>
        <taxon>Cytophagia</taxon>
        <taxon>Cytophagales</taxon>
        <taxon>Flectobacillaceae</taxon>
        <taxon>Arcicella</taxon>
    </lineage>
</organism>
<name>A0ABU5QLR9_9BACT</name>
<evidence type="ECO:0000259" key="1">
    <source>
        <dbReference type="Pfam" id="PF13470"/>
    </source>
</evidence>
<dbReference type="EMBL" id="JAYFUL010000012">
    <property type="protein sequence ID" value="MEA5258015.1"/>
    <property type="molecule type" value="Genomic_DNA"/>
</dbReference>
<dbReference type="NCBIfam" id="TIGR00305">
    <property type="entry name" value="putative toxin-antitoxin system toxin component, PIN family"/>
    <property type="match status" value="1"/>
</dbReference>
<proteinExistence type="predicted"/>
<evidence type="ECO:0000313" key="2">
    <source>
        <dbReference type="EMBL" id="MEA5258015.1"/>
    </source>
</evidence>
<dbReference type="RefSeq" id="WP_323248804.1">
    <property type="nucleotide sequence ID" value="NZ_JAYFUL010000012.1"/>
</dbReference>
<feature type="domain" description="PIN" evidence="1">
    <location>
        <begin position="2"/>
        <end position="107"/>
    </location>
</feature>
<protein>
    <submittedName>
        <fullName evidence="2">Toxin-antitoxin system toxin component, PIN family</fullName>
    </submittedName>
</protein>
<reference evidence="2 3" key="1">
    <citation type="submission" date="2023-12" db="EMBL/GenBank/DDBJ databases">
        <title>Novel species of the genus Arcicella isolated from rivers.</title>
        <authorList>
            <person name="Lu H."/>
        </authorList>
    </citation>
    <scope>NUCLEOTIDE SEQUENCE [LARGE SCALE GENOMIC DNA]</scope>
    <source>
        <strain evidence="2 3">LMG 21963</strain>
    </source>
</reference>